<reference evidence="4" key="1">
    <citation type="submission" date="2018-09" db="EMBL/GenBank/DDBJ databases">
        <title>Acidovorax cavernicola nov. sp. isolated from Gruta de las Maravillas (Aracena, Spain).</title>
        <authorList>
            <person name="Jurado V."/>
            <person name="Gutierrez-Patricio S."/>
            <person name="Gonzalez-Pimentel J.L."/>
            <person name="Miller A.Z."/>
            <person name="Laiz L."/>
            <person name="Saiz-Jimenez C."/>
        </authorList>
    </citation>
    <scope>NUCLEOTIDE SEQUENCE [LARGE SCALE GENOMIC DNA]</scope>
    <source>
        <strain evidence="4">1011MAR3C25</strain>
    </source>
</reference>
<dbReference type="Gene3D" id="1.10.1660.10">
    <property type="match status" value="1"/>
</dbReference>
<feature type="domain" description="HTH merR-type" evidence="2">
    <location>
        <begin position="10"/>
        <end position="78"/>
    </location>
</feature>
<dbReference type="OrthoDB" id="9810140at2"/>
<dbReference type="SUPFAM" id="SSF46955">
    <property type="entry name" value="Putative DNA-binding domain"/>
    <property type="match status" value="1"/>
</dbReference>
<gene>
    <name evidence="3" type="ORF">D3P04_14815</name>
</gene>
<evidence type="ECO:0000259" key="2">
    <source>
        <dbReference type="PROSITE" id="PS50937"/>
    </source>
</evidence>
<dbReference type="InterPro" id="IPR000551">
    <property type="entry name" value="MerR-type_HTH_dom"/>
</dbReference>
<evidence type="ECO:0000313" key="3">
    <source>
        <dbReference type="EMBL" id="RJE83677.1"/>
    </source>
</evidence>
<name>A0A418SS23_9RHOB</name>
<dbReference type="Proteomes" id="UP000284202">
    <property type="component" value="Unassembled WGS sequence"/>
</dbReference>
<dbReference type="RefSeq" id="WP_119750249.1">
    <property type="nucleotide sequence ID" value="NZ_QZCG01000010.1"/>
</dbReference>
<dbReference type="InterPro" id="IPR009061">
    <property type="entry name" value="DNA-bd_dom_put_sf"/>
</dbReference>
<dbReference type="SMART" id="SM00422">
    <property type="entry name" value="HTH_MERR"/>
    <property type="match status" value="1"/>
</dbReference>
<sequence length="208" mass="23157">MKKRADAFRSIGEVAKMIGAAPHVLRYWETQFSQLKPMKRPDGRRYYRPEDVQLAAGLCEVLREEGLTIRGAKKLIARDRGEFVRARGLARLNGENVELAQAIGISSDIPAEDSSAPLSAPSQPEPAITEETPNMARSEKPRAPRSTARKPAQSLPLFPDLATSPNKRHGAWLSHLVSTAIRLRRSEGLDAASRRQCKILRDAITRHY</sequence>
<comment type="caution">
    <text evidence="3">The sequence shown here is derived from an EMBL/GenBank/DDBJ whole genome shotgun (WGS) entry which is preliminary data.</text>
</comment>
<keyword evidence="4" id="KW-1185">Reference proteome</keyword>
<dbReference type="AlphaFoldDB" id="A0A418SS23"/>
<evidence type="ECO:0000313" key="4">
    <source>
        <dbReference type="Proteomes" id="UP000284202"/>
    </source>
</evidence>
<proteinExistence type="predicted"/>
<dbReference type="GO" id="GO:0003677">
    <property type="term" value="F:DNA binding"/>
    <property type="evidence" value="ECO:0007669"/>
    <property type="project" value="InterPro"/>
</dbReference>
<accession>A0A418SS23</accession>
<protein>
    <submittedName>
        <fullName evidence="3">MerR family transcriptional regulator</fullName>
    </submittedName>
</protein>
<feature type="region of interest" description="Disordered" evidence="1">
    <location>
        <begin position="110"/>
        <end position="159"/>
    </location>
</feature>
<dbReference type="PROSITE" id="PS50937">
    <property type="entry name" value="HTH_MERR_2"/>
    <property type="match status" value="1"/>
</dbReference>
<evidence type="ECO:0000256" key="1">
    <source>
        <dbReference type="SAM" id="MobiDB-lite"/>
    </source>
</evidence>
<dbReference type="GO" id="GO:0006355">
    <property type="term" value="P:regulation of DNA-templated transcription"/>
    <property type="evidence" value="ECO:0007669"/>
    <property type="project" value="InterPro"/>
</dbReference>
<dbReference type="EMBL" id="QZCG01000010">
    <property type="protein sequence ID" value="RJE83677.1"/>
    <property type="molecule type" value="Genomic_DNA"/>
</dbReference>
<dbReference type="CDD" id="cd04765">
    <property type="entry name" value="HTH_MlrA-like_sg2"/>
    <property type="match status" value="1"/>
</dbReference>
<dbReference type="Pfam" id="PF13411">
    <property type="entry name" value="MerR_1"/>
    <property type="match status" value="1"/>
</dbReference>
<organism evidence="3 4">
    <name type="scientific">Paracoccus onubensis</name>
    <dbReference type="NCBI Taxonomy" id="1675788"/>
    <lineage>
        <taxon>Bacteria</taxon>
        <taxon>Pseudomonadati</taxon>
        <taxon>Pseudomonadota</taxon>
        <taxon>Alphaproteobacteria</taxon>
        <taxon>Rhodobacterales</taxon>
        <taxon>Paracoccaceae</taxon>
        <taxon>Paracoccus</taxon>
    </lineage>
</organism>